<evidence type="ECO:0000259" key="7">
    <source>
        <dbReference type="Pfam" id="PF22544"/>
    </source>
</evidence>
<dbReference type="GO" id="GO:1904158">
    <property type="term" value="P:axonemal central apparatus assembly"/>
    <property type="evidence" value="ECO:0007669"/>
    <property type="project" value="TreeGrafter"/>
</dbReference>
<proteinExistence type="predicted"/>
<evidence type="ECO:0000256" key="6">
    <source>
        <dbReference type="SAM" id="MobiDB-lite"/>
    </source>
</evidence>
<dbReference type="PANTHER" id="PTHR23053:SF0">
    <property type="entry name" value="HYDROCEPHALUS-INDUCING PROTEIN HOMOLOG"/>
    <property type="match status" value="1"/>
</dbReference>
<dbReference type="eggNOG" id="ENOG502S62P">
    <property type="taxonomic scope" value="Eukaryota"/>
</dbReference>
<dbReference type="InterPro" id="IPR033305">
    <property type="entry name" value="Hydin-like"/>
</dbReference>
<feature type="domain" description="HYDIN/VesB/CFA65-like Ig-like" evidence="7">
    <location>
        <begin position="1688"/>
        <end position="1778"/>
    </location>
</feature>
<dbReference type="NCBIfam" id="NF012200">
    <property type="entry name" value="choice_anch_D"/>
    <property type="match status" value="1"/>
</dbReference>
<evidence type="ECO:0000256" key="4">
    <source>
        <dbReference type="ARBA" id="ARBA00023069"/>
    </source>
</evidence>
<keyword evidence="5" id="KW-0966">Cell projection</keyword>
<feature type="compositionally biased region" description="Pro residues" evidence="6">
    <location>
        <begin position="3217"/>
        <end position="3226"/>
    </location>
</feature>
<feature type="region of interest" description="Disordered" evidence="6">
    <location>
        <begin position="3217"/>
        <end position="3268"/>
    </location>
</feature>
<dbReference type="OrthoDB" id="5538672at2759"/>
<accession>A0A0L0RXQ1</accession>
<evidence type="ECO:0000256" key="3">
    <source>
        <dbReference type="ARBA" id="ARBA00022490"/>
    </source>
</evidence>
<protein>
    <recommendedName>
        <fullName evidence="7">HYDIN/VesB/CFA65-like Ig-like domain-containing protein</fullName>
    </recommendedName>
</protein>
<keyword evidence="4" id="KW-0969">Cilium</keyword>
<dbReference type="InterPro" id="IPR053879">
    <property type="entry name" value="HYDIN_VesB_CFA65-like_Ig"/>
</dbReference>
<comment type="subcellular location">
    <subcellularLocation>
        <location evidence="1">Cell projection</location>
        <location evidence="1">Cilium</location>
    </subcellularLocation>
    <subcellularLocation>
        <location evidence="2">Cytoplasm</location>
    </subcellularLocation>
</comment>
<feature type="region of interest" description="Disordered" evidence="6">
    <location>
        <begin position="311"/>
        <end position="342"/>
    </location>
</feature>
<gene>
    <name evidence="8" type="ORF">AMAG_01044</name>
</gene>
<dbReference type="VEuPathDB" id="FungiDB:AMAG_01044"/>
<feature type="domain" description="HYDIN/VesB/CFA65-like Ig-like" evidence="7">
    <location>
        <begin position="1474"/>
        <end position="1555"/>
    </location>
</feature>
<feature type="compositionally biased region" description="Low complexity" evidence="6">
    <location>
        <begin position="311"/>
        <end position="334"/>
    </location>
</feature>
<evidence type="ECO:0000256" key="1">
    <source>
        <dbReference type="ARBA" id="ARBA00004138"/>
    </source>
</evidence>
<name>A0A0L0RXQ1_ALLM3</name>
<evidence type="ECO:0000313" key="9">
    <source>
        <dbReference type="Proteomes" id="UP000054350"/>
    </source>
</evidence>
<dbReference type="Pfam" id="PF22544">
    <property type="entry name" value="HYDIN_VesB_CFA65-like_Ig"/>
    <property type="match status" value="4"/>
</dbReference>
<evidence type="ECO:0000313" key="8">
    <source>
        <dbReference type="EMBL" id="KNE55113.1"/>
    </source>
</evidence>
<sequence length="3268" mass="357701">MIPLTPALKVPTSWMGMTLAVAKDAVRRHLPDDHLAQLLYCTEQLLGRQTMGASDAVEHPLAHSLVARLTLVMAFFPHLTHLDPAFEPVLHTFLATLLRPEILECVSAHVVDMLTALLPRTNGNRRLVEALHLPLVRRLYDLPETALPNTLPPGPWTYHARYKPVLSQFLSAWCERPADSVILALPDRLFDASKEGYVYRRRKWLMTQQKFRACTIVPHPLAAPALVTMLAIARPVLFTDGRDAAVCYDSTTMAHIRAALLADVANSPLHLATQDPVWEADVLSLSIPHGQTLQFLRPPYTRQVFVTNNLPPVPTTPASAAEDGGSGGAADSAGINLPPTSDPHRNAVPFHIQVWPPEYFSVHPASGILAPGENRAVNITFCPRPETGGGGRRRRTREVEGLIRLRDRFGFPVSRFPLKGTLLPLVFCPTDSMDFGYCVPGDWRTLCLTVHNLTNTECNCAIALENGAVFQVSPPQVILQPNEEKLLRIKFLPQLNSAPGEHVDTLIIETDCSETHRVALRGSSVVKPLWIQNHMDAPLPISFLPSTTELVVPENVVLDPGEKRKVPVAFAAAFNGTRTERMFVTAPFGVTTPVDVTAVVGRTIYAPVHEHIYLAPSAAGKGEPLMFPIVNAMAGQGAQAVLVQVPPYVACRLLDARLCNNEPVAIELAPYAEDKGGYLVTFAGMGTAVLGLQMNRQTTASGRWITELQLHHVKPSAAATANGATTTSSSVPPKTVFMSRHLLYCVQLSQGYLAKDSFLKDARQLLSLTSPADFLNGNGANQDAGAGADVPSSCFEVDPVALYLHGNHKLGKFQCQGTVSITNVTSQRQNYHLLIPPWLKLPVPHDGSIPALSALDIPFTMELPAQFNTADRQHDVFLGFIAVVDDRATRGVSTCAVRAVASHPVQLEVSSTAGPIRFPATKVLSKVVRKIPLRNCLPIEGVWEGRIYLTEAQNRSLAASSNGLNRRASMGPLALMDSAGGGDLVESAGDVSSLAAAAPAADEVRNPFSLVTAKFTLKPYSVAMVEVTMQATATGLFVSQLEYELYSVQKYSSTTPKFSFTVVFECAVGKVELDVNPDQLAFPDTVLSKPSKQLITADNTQMLPAHTRFFSTSRALHFQRADVTVPPNKSALQVVKFVPTSIQHEAGVVHVAAHLWNTIVPFSGRGGTFNLSTDAGLNLLGHAPALDVGPVIYGRRQSFRFTLTNHGTLDLRLLHVYAEPASIFSADIIADEDLAHPGECNFLPDQPEVDWDEVDVRFTADAAAVGATGARLLTGRMSRRRDRKSVFGRGTVTLALQQSVFPMLVRPMHACVLEIQVHATDLKQLQGQVLLKVAPLNGDASTVPIAVRATSIRPLGLSEKRIDFGICDALHRHVRTTKVSNPASVPLHWTMHVKELYLTHPKTLTEQSIEGHHHPPIAFFPARGYLLPGQHELVDVVVHSNLSYSDINAQCVLSSPGGACTVPFAVHAIAATSRLTVSETALQFGVLGVGKSHSKRITLINSGGLPCTFITHSSHPVYFCEPEQGVIDGGGDMDVDVTFNPRFYGQFHAMLQIRYFSTEGYFYPSVTVRLVGAGGYPDLYVHTKEVDFGTAIFGNDNAQIIEVENKGDAEAQVSLLSYHPSIFLNQTAPVIPPKTLQHLHVVFRPTFIETLNTKLFIKSSDSRSDVFLVKVKGHVGVSSLSVSPLDQFQNLDFGTCLVNGTYKKTFKLRNMGNIPVPFNLVLVQDPDDAVAHPYSVDLVSGHAKVEEEFTFTVSFEPLVMRSYAAKLELRYDHHVQTTVVRGVGGQMMISLLPATKLFEFGLCRINRSMRKEILIDNKGNYGTAYQAYIINNPGGFRVVNPNGFCRHGDKTAVFIEFVPTHFQPVACTLRIECGDEARELELTGTGAESKLALFDAEGNVMPHSAGQPPQVDLGIHPLGVQHQVAFKLVNEGPFGIDFFIEPFRVPEFLLTPQRGYIEAESSALILLSFSPTAESQYRGVLQVLWENAPLRLDVLAAGGIGKLDVKFATQADVDVRCIDFGMVPLQSTLEKRFYLTNDGLVDIAYETYVTSPDFVITTVGDPFHCTPKDLLGVLIPATKRPVWQFSNAFKGRLKPKHGVEVAVRFTAKQQTSSKGTLCVLSDAVQVNMELRAKGGTIAITHKGSLSLEDIAVRHTTMRKIVIMNSGSIPALLNFGWSLIRGGENAGSVVELTETFGALDPRNGWARAQLIKDSDRQPGEKLTAADYWWMVRRIVSRVDPAEEQEERLRTVSRMGSSYGLSMNASTDVGLAPSTGGGGDMRSMLGLFKGSAQANSARKHGYRIHSKRRQICFNNIMQYPVSSQVLSQIQPFIRVDPPSALLPGYGEVEIAVQVNLPTEEVFLATLLCIPNVPNTPTYEIALTATPKLVSVVMDDSRPIDFGCQQIGHREVINRIFTNVGNKAFSFLVEQENRSITVFPNRGHLDVGKSVMIQFAFEPADESLQTAPTRFIPDCSQPIRIKMSGSGGQARMSLYKYKRFDFGHCMIGKDTSSSLPIANEGNAILHLTKFDLIPSDSFFKGAEWPKERVSIMPGQTYHLPLVFNPRSESPAPGKLLVGNSNEWYDIQLTGVGREAVLIVTKVILDFADCLIGNTYTQRLGLKNVGDVNYPVSFKLETKDPLLEFIPSSMTIQPFSESTVQIVYKPTQELKLHTSLSIISPYSVNTVPVILHAGFARLTLSDECIDFGMFEKSTRPSRAFTIRNTGSVNIAYSVRQNSKPHLFQLTNPKGTIPAGKEVAIAASYVQAKVGHFAESLVIKTELQSAQYAIKILGQCEEAIVKYDEFQVLNMGTCPVLEATSKPLTITNYGKFPLKYQIKNAYPIKIMKAAGEVPGESTEKIMVVWNPSGGYELRTQLHLVTNVGTFQIIVRGKASFPELVLQNNYFDFGVCAVGSTYTETLELFNKGKVALHWSIPNVRDCYSVSCAQGTLGPKEGKNVLITFRPTAVGRYGSSFIIESKGLNFKEVALIGVGGVMAVDIPSNVEIGQCPCDHPILKSFVITNRGDVPLHASFDAPPPTSADSSLSTCPLVSLPPSMVIRPGKAAKVHFSIKATMVGPLEARLLVKTREKSYTVHMRGIGVKINLSSHVTELLDLDRSYEAKNPLEVLQDSDPLDYWMARMQRGILAALDGLLKLPLEDAMTQLNAQPHAALPDIWRFASTDDVIMDHVCQLPAPRIVNEDLTYLSNPTEPVLTIPMEPLLTRPPPFPPNKGPNEATKKSLSNTWATPPLAPINKSERRARTIETFRRPPVNL</sequence>
<reference evidence="9" key="2">
    <citation type="submission" date="2009-11" db="EMBL/GenBank/DDBJ databases">
        <title>The Genome Sequence of Allomyces macrogynus strain ATCC 38327.</title>
        <authorList>
            <consortium name="The Broad Institute Genome Sequencing Platform"/>
            <person name="Russ C."/>
            <person name="Cuomo C."/>
            <person name="Shea T."/>
            <person name="Young S.K."/>
            <person name="Zeng Q."/>
            <person name="Koehrsen M."/>
            <person name="Haas B."/>
            <person name="Borodovsky M."/>
            <person name="Guigo R."/>
            <person name="Alvarado L."/>
            <person name="Berlin A."/>
            <person name="Borenstein D."/>
            <person name="Chen Z."/>
            <person name="Engels R."/>
            <person name="Freedman E."/>
            <person name="Gellesch M."/>
            <person name="Goldberg J."/>
            <person name="Griggs A."/>
            <person name="Gujja S."/>
            <person name="Heiman D."/>
            <person name="Hepburn T."/>
            <person name="Howarth C."/>
            <person name="Jen D."/>
            <person name="Larson L."/>
            <person name="Lewis B."/>
            <person name="Mehta T."/>
            <person name="Park D."/>
            <person name="Pearson M."/>
            <person name="Roberts A."/>
            <person name="Saif S."/>
            <person name="Shenoy N."/>
            <person name="Sisk P."/>
            <person name="Stolte C."/>
            <person name="Sykes S."/>
            <person name="Walk T."/>
            <person name="White J."/>
            <person name="Yandava C."/>
            <person name="Burger G."/>
            <person name="Gray M.W."/>
            <person name="Holland P.W.H."/>
            <person name="King N."/>
            <person name="Lang F.B.F."/>
            <person name="Roger A.J."/>
            <person name="Ruiz-Trillo I."/>
            <person name="Lander E."/>
            <person name="Nusbaum C."/>
        </authorList>
    </citation>
    <scope>NUCLEOTIDE SEQUENCE [LARGE SCALE GENOMIC DNA]</scope>
    <source>
        <strain evidence="9">ATCC 38327</strain>
    </source>
</reference>
<dbReference type="GO" id="GO:0005930">
    <property type="term" value="C:axoneme"/>
    <property type="evidence" value="ECO:0007669"/>
    <property type="project" value="TreeGrafter"/>
</dbReference>
<dbReference type="Proteomes" id="UP000054350">
    <property type="component" value="Unassembled WGS sequence"/>
</dbReference>
<feature type="domain" description="HYDIN/VesB/CFA65-like Ig-like" evidence="7">
    <location>
        <begin position="2692"/>
        <end position="2789"/>
    </location>
</feature>
<dbReference type="Gene3D" id="2.60.40.10">
    <property type="entry name" value="Immunoglobulins"/>
    <property type="match status" value="14"/>
</dbReference>
<evidence type="ECO:0000256" key="5">
    <source>
        <dbReference type="ARBA" id="ARBA00023273"/>
    </source>
</evidence>
<keyword evidence="9" id="KW-1185">Reference proteome</keyword>
<keyword evidence="3" id="KW-0963">Cytoplasm</keyword>
<dbReference type="GO" id="GO:0003341">
    <property type="term" value="P:cilium movement"/>
    <property type="evidence" value="ECO:0007669"/>
    <property type="project" value="TreeGrafter"/>
</dbReference>
<feature type="domain" description="HYDIN/VesB/CFA65-like Ig-like" evidence="7">
    <location>
        <begin position="2892"/>
        <end position="2976"/>
    </location>
</feature>
<evidence type="ECO:0000256" key="2">
    <source>
        <dbReference type="ARBA" id="ARBA00004496"/>
    </source>
</evidence>
<feature type="compositionally biased region" description="Basic and acidic residues" evidence="6">
    <location>
        <begin position="3250"/>
        <end position="3262"/>
    </location>
</feature>
<dbReference type="EMBL" id="GG745328">
    <property type="protein sequence ID" value="KNE55113.1"/>
    <property type="molecule type" value="Genomic_DNA"/>
</dbReference>
<reference evidence="8 9" key="1">
    <citation type="submission" date="2009-11" db="EMBL/GenBank/DDBJ databases">
        <title>Annotation of Allomyces macrogynus ATCC 38327.</title>
        <authorList>
            <consortium name="The Broad Institute Genome Sequencing Platform"/>
            <person name="Russ C."/>
            <person name="Cuomo C."/>
            <person name="Burger G."/>
            <person name="Gray M.W."/>
            <person name="Holland P.W.H."/>
            <person name="King N."/>
            <person name="Lang F.B.F."/>
            <person name="Roger A.J."/>
            <person name="Ruiz-Trillo I."/>
            <person name="Young S.K."/>
            <person name="Zeng Q."/>
            <person name="Gargeya S."/>
            <person name="Fitzgerald M."/>
            <person name="Haas B."/>
            <person name="Abouelleil A."/>
            <person name="Alvarado L."/>
            <person name="Arachchi H.M."/>
            <person name="Berlin A."/>
            <person name="Chapman S.B."/>
            <person name="Gearin G."/>
            <person name="Goldberg J."/>
            <person name="Griggs A."/>
            <person name="Gujja S."/>
            <person name="Hansen M."/>
            <person name="Heiman D."/>
            <person name="Howarth C."/>
            <person name="Larimer J."/>
            <person name="Lui A."/>
            <person name="MacDonald P.J.P."/>
            <person name="McCowen C."/>
            <person name="Montmayeur A."/>
            <person name="Murphy C."/>
            <person name="Neiman D."/>
            <person name="Pearson M."/>
            <person name="Priest M."/>
            <person name="Roberts A."/>
            <person name="Saif S."/>
            <person name="Shea T."/>
            <person name="Sisk P."/>
            <person name="Stolte C."/>
            <person name="Sykes S."/>
            <person name="Wortman J."/>
            <person name="Nusbaum C."/>
            <person name="Birren B."/>
        </authorList>
    </citation>
    <scope>NUCLEOTIDE SEQUENCE [LARGE SCALE GENOMIC DNA]</scope>
    <source>
        <strain evidence="8 9">ATCC 38327</strain>
    </source>
</reference>
<organism evidence="8 9">
    <name type="scientific">Allomyces macrogynus (strain ATCC 38327)</name>
    <name type="common">Allomyces javanicus var. macrogynus</name>
    <dbReference type="NCBI Taxonomy" id="578462"/>
    <lineage>
        <taxon>Eukaryota</taxon>
        <taxon>Fungi</taxon>
        <taxon>Fungi incertae sedis</taxon>
        <taxon>Blastocladiomycota</taxon>
        <taxon>Blastocladiomycetes</taxon>
        <taxon>Blastocladiales</taxon>
        <taxon>Blastocladiaceae</taxon>
        <taxon>Allomyces</taxon>
    </lineage>
</organism>
<dbReference type="PANTHER" id="PTHR23053">
    <property type="entry name" value="DLEC1 DELETED IN LUNG AND ESOPHAGEAL CANCER 1"/>
    <property type="match status" value="1"/>
</dbReference>
<dbReference type="InterPro" id="IPR013783">
    <property type="entry name" value="Ig-like_fold"/>
</dbReference>
<dbReference type="OMA" id="INCLEHE"/>